<protein>
    <submittedName>
        <fullName evidence="5">N-acetylmuramoyl-L-alanine amidase</fullName>
    </submittedName>
</protein>
<dbReference type="Pfam" id="PF01520">
    <property type="entry name" value="Amidase_3"/>
    <property type="match status" value="1"/>
</dbReference>
<gene>
    <name evidence="5" type="ORF">DO83_10160</name>
</gene>
<feature type="region of interest" description="Disordered" evidence="2">
    <location>
        <begin position="81"/>
        <end position="107"/>
    </location>
</feature>
<dbReference type="EMBL" id="CP012098">
    <property type="protein sequence ID" value="AQP39910.1"/>
    <property type="molecule type" value="Genomic_DNA"/>
</dbReference>
<dbReference type="GO" id="GO:0009253">
    <property type="term" value="P:peptidoglycan catabolic process"/>
    <property type="evidence" value="ECO:0007669"/>
    <property type="project" value="InterPro"/>
</dbReference>
<feature type="signal peptide" evidence="3">
    <location>
        <begin position="1"/>
        <end position="30"/>
    </location>
</feature>
<evidence type="ECO:0000313" key="5">
    <source>
        <dbReference type="EMBL" id="AQP39910.1"/>
    </source>
</evidence>
<keyword evidence="3" id="KW-0732">Signal</keyword>
<proteinExistence type="predicted"/>
<evidence type="ECO:0000256" key="1">
    <source>
        <dbReference type="ARBA" id="ARBA00022801"/>
    </source>
</evidence>
<feature type="chain" id="PRO_5012094582" evidence="3">
    <location>
        <begin position="31"/>
        <end position="289"/>
    </location>
</feature>
<dbReference type="AlphaFoldDB" id="A0A1Q2C8C2"/>
<name>A0A1Q2C8C2_ANAHA</name>
<dbReference type="InterPro" id="IPR050695">
    <property type="entry name" value="N-acetylmuramoyl_amidase_3"/>
</dbReference>
<dbReference type="PANTHER" id="PTHR30404:SF0">
    <property type="entry name" value="N-ACETYLMURAMOYL-L-ALANINE AMIDASE AMIC"/>
    <property type="match status" value="1"/>
</dbReference>
<dbReference type="PANTHER" id="PTHR30404">
    <property type="entry name" value="N-ACETYLMURAMOYL-L-ALANINE AMIDASE"/>
    <property type="match status" value="1"/>
</dbReference>
<sequence length="289" mass="32410">MRGIKGMKKIWKIMILCMIFCFFCAGCSNDDEMISEDHPKPTTEKRTEIIKQKTTQKKNEVTVDQEQSKQQEDRIKIAIDAGHQKKQMSEKEAIGPGSDKTKPMVSSGTEGIVTKRTEYQVNLEVSLKLKSALIARGYDVYMIRETNDVSLSNKKRALMANESGSDILLRIHCNSVDSQSANGALTMSPTLSNPYCRSIAADSQELSECVVSTLCRRTGAVNRGVTQTDEMTGINWSKIPVTIVEMGFMSNPEEDQKLSDNHYQSMLAEGIADGVDRYYKRRGEKNEEK</sequence>
<evidence type="ECO:0000259" key="4">
    <source>
        <dbReference type="SMART" id="SM00646"/>
    </source>
</evidence>
<dbReference type="GO" id="GO:0008745">
    <property type="term" value="F:N-acetylmuramoyl-L-alanine amidase activity"/>
    <property type="evidence" value="ECO:0007669"/>
    <property type="project" value="InterPro"/>
</dbReference>
<keyword evidence="1" id="KW-0378">Hydrolase</keyword>
<dbReference type="CDD" id="cd02696">
    <property type="entry name" value="MurNAc-LAA"/>
    <property type="match status" value="1"/>
</dbReference>
<dbReference type="SMART" id="SM00646">
    <property type="entry name" value="Ami_3"/>
    <property type="match status" value="1"/>
</dbReference>
<organism evidence="5 6">
    <name type="scientific">Anaerostipes hadrus</name>
    <dbReference type="NCBI Taxonomy" id="649756"/>
    <lineage>
        <taxon>Bacteria</taxon>
        <taxon>Bacillati</taxon>
        <taxon>Bacillota</taxon>
        <taxon>Clostridia</taxon>
        <taxon>Lachnospirales</taxon>
        <taxon>Lachnospiraceae</taxon>
        <taxon>Anaerostipes</taxon>
    </lineage>
</organism>
<dbReference type="Gene3D" id="3.40.630.40">
    <property type="entry name" value="Zn-dependent exopeptidases"/>
    <property type="match status" value="1"/>
</dbReference>
<dbReference type="Proteomes" id="UP000188159">
    <property type="component" value="Chromosome"/>
</dbReference>
<reference evidence="5 6" key="1">
    <citation type="journal article" date="2016" name="Sci. Rep.">
        <title>Accelerated dysbiosis of gut microbiota during aggravation of DSS-induced colitis by a butyrate-producing bacterium.</title>
        <authorList>
            <person name="Zhang Q."/>
            <person name="Wu Y."/>
            <person name="Wang J."/>
            <person name="Wu G."/>
            <person name="Long W."/>
            <person name="Xue Z."/>
            <person name="Wang L."/>
            <person name="Zhang X."/>
            <person name="Pang X."/>
            <person name="Zhao Y."/>
            <person name="Zhao L."/>
            <person name="Zhang C."/>
        </authorList>
    </citation>
    <scope>NUCLEOTIDE SEQUENCE [LARGE SCALE GENOMIC DNA]</scope>
    <source>
        <strain evidence="5 6">BPB5</strain>
    </source>
</reference>
<dbReference type="InterPro" id="IPR002508">
    <property type="entry name" value="MurNAc-LAA_cat"/>
</dbReference>
<evidence type="ECO:0000256" key="2">
    <source>
        <dbReference type="SAM" id="MobiDB-lite"/>
    </source>
</evidence>
<dbReference type="SUPFAM" id="SSF53187">
    <property type="entry name" value="Zn-dependent exopeptidases"/>
    <property type="match status" value="1"/>
</dbReference>
<evidence type="ECO:0000313" key="6">
    <source>
        <dbReference type="Proteomes" id="UP000188159"/>
    </source>
</evidence>
<evidence type="ECO:0000256" key="3">
    <source>
        <dbReference type="SAM" id="SignalP"/>
    </source>
</evidence>
<accession>A0A1Q2C8C2</accession>
<feature type="domain" description="MurNAc-LAA" evidence="4">
    <location>
        <begin position="157"/>
        <end position="276"/>
    </location>
</feature>
<dbReference type="GO" id="GO:0030288">
    <property type="term" value="C:outer membrane-bounded periplasmic space"/>
    <property type="evidence" value="ECO:0007669"/>
    <property type="project" value="TreeGrafter"/>
</dbReference>